<keyword evidence="2" id="KW-1185">Reference proteome</keyword>
<reference evidence="1 2" key="1">
    <citation type="submission" date="2024-02" db="EMBL/GenBank/DDBJ databases">
        <authorList>
            <person name="Vignale AGUSTIN F."/>
            <person name="Sosa J E."/>
            <person name="Modenutti C."/>
        </authorList>
    </citation>
    <scope>NUCLEOTIDE SEQUENCE [LARGE SCALE GENOMIC DNA]</scope>
</reference>
<accession>A0ABC8UKZ0</accession>
<gene>
    <name evidence="1" type="ORF">ILEXP_LOCUS51720</name>
</gene>
<proteinExistence type="predicted"/>
<dbReference type="AlphaFoldDB" id="A0ABC8UKZ0"/>
<evidence type="ECO:0000313" key="2">
    <source>
        <dbReference type="Proteomes" id="UP001642360"/>
    </source>
</evidence>
<dbReference type="Proteomes" id="UP001642360">
    <property type="component" value="Unassembled WGS sequence"/>
</dbReference>
<comment type="caution">
    <text evidence="1">The sequence shown here is derived from an EMBL/GenBank/DDBJ whole genome shotgun (WGS) entry which is preliminary data.</text>
</comment>
<protein>
    <submittedName>
        <fullName evidence="1">Uncharacterized protein</fullName>
    </submittedName>
</protein>
<evidence type="ECO:0000313" key="1">
    <source>
        <dbReference type="EMBL" id="CAK9181643.1"/>
    </source>
</evidence>
<organism evidence="1 2">
    <name type="scientific">Ilex paraguariensis</name>
    <name type="common">yerba mate</name>
    <dbReference type="NCBI Taxonomy" id="185542"/>
    <lineage>
        <taxon>Eukaryota</taxon>
        <taxon>Viridiplantae</taxon>
        <taxon>Streptophyta</taxon>
        <taxon>Embryophyta</taxon>
        <taxon>Tracheophyta</taxon>
        <taxon>Spermatophyta</taxon>
        <taxon>Magnoliopsida</taxon>
        <taxon>eudicotyledons</taxon>
        <taxon>Gunneridae</taxon>
        <taxon>Pentapetalae</taxon>
        <taxon>asterids</taxon>
        <taxon>campanulids</taxon>
        <taxon>Aquifoliales</taxon>
        <taxon>Aquifoliaceae</taxon>
        <taxon>Ilex</taxon>
    </lineage>
</organism>
<sequence>MIAPLATPATHRSFGRKGAEGFMSWTGSSLSHCSCYCSSRTATGLVCGSMDFSFTIQVILAAGLLVRLGSFRLSSSIRLLGSCIMEAAFNSMTSLLVIRLHVQQERFNGFNSARMFLHQLEFFS</sequence>
<dbReference type="EMBL" id="CAUOFW020008113">
    <property type="protein sequence ID" value="CAK9181643.1"/>
    <property type="molecule type" value="Genomic_DNA"/>
</dbReference>
<name>A0ABC8UKZ0_9AQUA</name>